<name>A0AAF0SXG5_9EURY</name>
<keyword evidence="3 5" id="KW-1133">Transmembrane helix</keyword>
<protein>
    <recommendedName>
        <fullName evidence="8">Ion transport domain-containing protein</fullName>
    </recommendedName>
</protein>
<organism evidence="6 7">
    <name type="scientific">Natrinema thermotolerans</name>
    <dbReference type="NCBI Taxonomy" id="121872"/>
    <lineage>
        <taxon>Archaea</taxon>
        <taxon>Methanobacteriati</taxon>
        <taxon>Methanobacteriota</taxon>
        <taxon>Stenosarchaea group</taxon>
        <taxon>Halobacteria</taxon>
        <taxon>Halobacteriales</taxon>
        <taxon>Natrialbaceae</taxon>
        <taxon>Natrinema</taxon>
    </lineage>
</organism>
<sequence length="131" mass="15372">MDAERWWPPFVEVVALVWITLFVVDVAISVDVLVVSDPVAATVRGVLRWLLVVFLLDLAVLYRWSDEDLRAFVRSNWFLILTVVPWFRPFRLLRIGRSVRALRLLSGSRRVGSLLNKVRGKCRDLWRRLRD</sequence>
<evidence type="ECO:0008006" key="8">
    <source>
        <dbReference type="Google" id="ProtNLM"/>
    </source>
</evidence>
<dbReference type="AlphaFoldDB" id="A0AAF0SXG5"/>
<feature type="transmembrane region" description="Helical" evidence="5">
    <location>
        <begin position="46"/>
        <end position="65"/>
    </location>
</feature>
<dbReference type="GO" id="GO:0016020">
    <property type="term" value="C:membrane"/>
    <property type="evidence" value="ECO:0007669"/>
    <property type="project" value="UniProtKB-SubCell"/>
</dbReference>
<comment type="subcellular location">
    <subcellularLocation>
        <location evidence="1">Membrane</location>
        <topology evidence="1">Multi-pass membrane protein</topology>
    </subcellularLocation>
</comment>
<feature type="transmembrane region" description="Helical" evidence="5">
    <location>
        <begin position="15"/>
        <end position="34"/>
    </location>
</feature>
<evidence type="ECO:0000256" key="1">
    <source>
        <dbReference type="ARBA" id="ARBA00004141"/>
    </source>
</evidence>
<dbReference type="Proteomes" id="UP001224926">
    <property type="component" value="Chromosome"/>
</dbReference>
<evidence type="ECO:0000313" key="7">
    <source>
        <dbReference type="Proteomes" id="UP001224926"/>
    </source>
</evidence>
<dbReference type="RefSeq" id="WP_049965619.1">
    <property type="nucleotide sequence ID" value="NZ_CP101873.1"/>
</dbReference>
<evidence type="ECO:0000313" key="6">
    <source>
        <dbReference type="EMBL" id="WMT06046.1"/>
    </source>
</evidence>
<gene>
    <name evidence="6" type="ORF">NP511_11690</name>
</gene>
<evidence type="ECO:0000256" key="5">
    <source>
        <dbReference type="SAM" id="Phobius"/>
    </source>
</evidence>
<keyword evidence="2 5" id="KW-0812">Transmembrane</keyword>
<accession>A0AAF0SXG5</accession>
<evidence type="ECO:0000256" key="2">
    <source>
        <dbReference type="ARBA" id="ARBA00022692"/>
    </source>
</evidence>
<dbReference type="Gene3D" id="1.20.120.350">
    <property type="entry name" value="Voltage-gated potassium channels. Chain C"/>
    <property type="match status" value="1"/>
</dbReference>
<dbReference type="GeneID" id="84214613"/>
<proteinExistence type="predicted"/>
<keyword evidence="4 5" id="KW-0472">Membrane</keyword>
<dbReference type="GeneID" id="39862282"/>
<dbReference type="InterPro" id="IPR027359">
    <property type="entry name" value="Volt_channel_dom_sf"/>
</dbReference>
<evidence type="ECO:0000256" key="3">
    <source>
        <dbReference type="ARBA" id="ARBA00022989"/>
    </source>
</evidence>
<keyword evidence="7" id="KW-1185">Reference proteome</keyword>
<dbReference type="EMBL" id="CP101873">
    <property type="protein sequence ID" value="WMT06046.1"/>
    <property type="molecule type" value="Genomic_DNA"/>
</dbReference>
<evidence type="ECO:0000256" key="4">
    <source>
        <dbReference type="ARBA" id="ARBA00023136"/>
    </source>
</evidence>
<reference evidence="6 7" key="1">
    <citation type="submission" date="2022-07" db="EMBL/GenBank/DDBJ databases">
        <title>Two temperate virus in Haloterrigena jeotgali A29.</title>
        <authorList>
            <person name="Deng X."/>
        </authorList>
    </citation>
    <scope>NUCLEOTIDE SEQUENCE [LARGE SCALE GENOMIC DNA]</scope>
    <source>
        <strain evidence="6 7">A29</strain>
    </source>
</reference>